<evidence type="ECO:0000259" key="5">
    <source>
        <dbReference type="Pfam" id="PF04666"/>
    </source>
</evidence>
<feature type="domain" description="MGAT4 conserved region" evidence="5">
    <location>
        <begin position="154"/>
        <end position="426"/>
    </location>
</feature>
<dbReference type="AlphaFoldDB" id="A0A085M679"/>
<keyword evidence="2" id="KW-0328">Glycosyltransferase</keyword>
<comment type="pathway">
    <text evidence="1">Protein modification; protein glycosylation.</text>
</comment>
<feature type="domain" description="MGAT4 A/B/C C-terminal" evidence="6">
    <location>
        <begin position="447"/>
        <end position="577"/>
    </location>
</feature>
<keyword evidence="4" id="KW-0472">Membrane</keyword>
<dbReference type="GO" id="GO:0005783">
    <property type="term" value="C:endoplasmic reticulum"/>
    <property type="evidence" value="ECO:0007669"/>
    <property type="project" value="TreeGrafter"/>
</dbReference>
<gene>
    <name evidence="7" type="ORF">M513_06381</name>
</gene>
<keyword evidence="4" id="KW-0812">Transmembrane</keyword>
<dbReference type="InterPro" id="IPR057279">
    <property type="entry name" value="MGAT4"/>
</dbReference>
<evidence type="ECO:0000313" key="8">
    <source>
        <dbReference type="Proteomes" id="UP000030764"/>
    </source>
</evidence>
<evidence type="ECO:0000259" key="6">
    <source>
        <dbReference type="Pfam" id="PF23524"/>
    </source>
</evidence>
<evidence type="ECO:0000256" key="4">
    <source>
        <dbReference type="SAM" id="Phobius"/>
    </source>
</evidence>
<evidence type="ECO:0000256" key="1">
    <source>
        <dbReference type="ARBA" id="ARBA00004922"/>
    </source>
</evidence>
<sequence length="587" mass="66998">MLIWNRVVSRGIRTYTGIGLALFVLFVLVDYLQRGYSFDRATKPNDGWIETAICFAAVISTITFFRLRREVLKATMSAKIAGMDEKLEHFRYFELERRKLLDRIGTLLNVSRSAFRAPDGDSIAESTSLNIDRASQTKLGAVLEAMDFSLPSVYANLPHITSRNAMMPAALVSAHRRGVYLAIGIPTVRRGRRNYLVETIRSLIHSMEEEERKYVLIVVLIAEQGLTNFASETIAQLQNTFGQYLREGLLELLVPSKEYYPPDIDTMEGTYGDPPERTRWRTKQNLDYMYLMSYCRSRGLYYMQLEDDLVTKLNFFSNIKFFVQKHSVDKWFMLEFSSLGFIAKLFRCRTLPQLIQFIAIFYRDKPVDWLLSRLLQVRFCGLDKKPKDCEKAIREHVFTFKPSLFQHVGLESSLKGKLQTLKEKDFAAAAASIQSLFKPHLNPPCRLNSTLKHYKTFTLENAYKGIGHFWAFAPVAGDRLTLEFTPSVNLSGFTFTSGSKDHPNDVFNGTIFEIQPSKADHALSAYSQSSSLDGYYIVAVAGNGTDRVNVSFEDIVPTRCLRLSFPVSCVNWLLISELWIRVQSAAQ</sequence>
<name>A0A085M679_9BILA</name>
<dbReference type="GO" id="GO:0005795">
    <property type="term" value="C:Golgi stack"/>
    <property type="evidence" value="ECO:0007669"/>
    <property type="project" value="TreeGrafter"/>
</dbReference>
<keyword evidence="4" id="KW-1133">Transmembrane helix</keyword>
<protein>
    <recommendedName>
        <fullName evidence="9">N-Acetylglucosaminyltransferase-IV region</fullName>
    </recommendedName>
</protein>
<dbReference type="PANTHER" id="PTHR12062">
    <property type="entry name" value="N-ACETYLGLUCOSAMINYLTRANSFERASE VI"/>
    <property type="match status" value="1"/>
</dbReference>
<dbReference type="InterPro" id="IPR006759">
    <property type="entry name" value="Glyco_transf_54"/>
</dbReference>
<accession>A0A085M679</accession>
<dbReference type="GO" id="GO:0006487">
    <property type="term" value="P:protein N-linked glycosylation"/>
    <property type="evidence" value="ECO:0007669"/>
    <property type="project" value="TreeGrafter"/>
</dbReference>
<organism evidence="7 8">
    <name type="scientific">Trichuris suis</name>
    <name type="common">pig whipworm</name>
    <dbReference type="NCBI Taxonomy" id="68888"/>
    <lineage>
        <taxon>Eukaryota</taxon>
        <taxon>Metazoa</taxon>
        <taxon>Ecdysozoa</taxon>
        <taxon>Nematoda</taxon>
        <taxon>Enoplea</taxon>
        <taxon>Dorylaimia</taxon>
        <taxon>Trichinellida</taxon>
        <taxon>Trichuridae</taxon>
        <taxon>Trichuris</taxon>
    </lineage>
</organism>
<evidence type="ECO:0008006" key="9">
    <source>
        <dbReference type="Google" id="ProtNLM"/>
    </source>
</evidence>
<dbReference type="Pfam" id="PF23524">
    <property type="entry name" value="MGAT4A_C"/>
    <property type="match status" value="1"/>
</dbReference>
<evidence type="ECO:0000256" key="2">
    <source>
        <dbReference type="ARBA" id="ARBA00022676"/>
    </source>
</evidence>
<dbReference type="GO" id="GO:0005793">
    <property type="term" value="C:endoplasmic reticulum-Golgi intermediate compartment"/>
    <property type="evidence" value="ECO:0007669"/>
    <property type="project" value="TreeGrafter"/>
</dbReference>
<feature type="transmembrane region" description="Helical" evidence="4">
    <location>
        <begin position="12"/>
        <end position="32"/>
    </location>
</feature>
<keyword evidence="8" id="KW-1185">Reference proteome</keyword>
<proteinExistence type="predicted"/>
<reference evidence="7 8" key="1">
    <citation type="journal article" date="2014" name="Nat. Genet.">
        <title>Genome and transcriptome of the porcine whipworm Trichuris suis.</title>
        <authorList>
            <person name="Jex A.R."/>
            <person name="Nejsum P."/>
            <person name="Schwarz E.M."/>
            <person name="Hu L."/>
            <person name="Young N.D."/>
            <person name="Hall R.S."/>
            <person name="Korhonen P.K."/>
            <person name="Liao S."/>
            <person name="Thamsborg S."/>
            <person name="Xia J."/>
            <person name="Xu P."/>
            <person name="Wang S."/>
            <person name="Scheerlinck J.P."/>
            <person name="Hofmann A."/>
            <person name="Sternberg P.W."/>
            <person name="Wang J."/>
            <person name="Gasser R.B."/>
        </authorList>
    </citation>
    <scope>NUCLEOTIDE SEQUENCE [LARGE SCALE GENOMIC DNA]</scope>
    <source>
        <strain evidence="7">DCEP-RM93M</strain>
    </source>
</reference>
<dbReference type="Proteomes" id="UP000030764">
    <property type="component" value="Unassembled WGS sequence"/>
</dbReference>
<evidence type="ECO:0000256" key="3">
    <source>
        <dbReference type="ARBA" id="ARBA00022679"/>
    </source>
</evidence>
<dbReference type="Pfam" id="PF04666">
    <property type="entry name" value="MGAT4_cons"/>
    <property type="match status" value="1"/>
</dbReference>
<dbReference type="InterPro" id="IPR056576">
    <property type="entry name" value="MGAT4_A/B/C_C"/>
</dbReference>
<dbReference type="EMBL" id="KL363224">
    <property type="protein sequence ID" value="KFD52725.1"/>
    <property type="molecule type" value="Genomic_DNA"/>
</dbReference>
<evidence type="ECO:0000313" key="7">
    <source>
        <dbReference type="EMBL" id="KFD52725.1"/>
    </source>
</evidence>
<dbReference type="PANTHER" id="PTHR12062:SF9">
    <property type="entry name" value="ALPHA-1,3-MANNOSYL-GLYCOPROTEIN 4-BETA-N-ACETYLGLUCOSAMINYLTRANSFERASE A, ISOFORM A"/>
    <property type="match status" value="1"/>
</dbReference>
<keyword evidence="3" id="KW-0808">Transferase</keyword>
<dbReference type="GO" id="GO:0008375">
    <property type="term" value="F:acetylglucosaminyltransferase activity"/>
    <property type="evidence" value="ECO:0007669"/>
    <property type="project" value="TreeGrafter"/>
</dbReference>